<dbReference type="PANTHER" id="PTHR45080">
    <property type="entry name" value="CONTACTIN 5"/>
    <property type="match status" value="1"/>
</dbReference>
<dbReference type="GO" id="GO:0005886">
    <property type="term" value="C:plasma membrane"/>
    <property type="evidence" value="ECO:0007669"/>
    <property type="project" value="TreeGrafter"/>
</dbReference>
<dbReference type="Gene3D" id="2.60.40.10">
    <property type="entry name" value="Immunoglobulins"/>
    <property type="match status" value="3"/>
</dbReference>
<feature type="transmembrane region" description="Helical" evidence="5">
    <location>
        <begin position="451"/>
        <end position="472"/>
    </location>
</feature>
<dbReference type="GO" id="GO:0008046">
    <property type="term" value="F:axon guidance receptor activity"/>
    <property type="evidence" value="ECO:0007669"/>
    <property type="project" value="TreeGrafter"/>
</dbReference>
<feature type="compositionally biased region" description="Acidic residues" evidence="4">
    <location>
        <begin position="137"/>
        <end position="147"/>
    </location>
</feature>
<keyword evidence="5" id="KW-1133">Transmembrane helix</keyword>
<proteinExistence type="predicted"/>
<feature type="domain" description="Ig-like" evidence="6">
    <location>
        <begin position="354"/>
        <end position="442"/>
    </location>
</feature>
<dbReference type="InterPro" id="IPR003598">
    <property type="entry name" value="Ig_sub2"/>
</dbReference>
<dbReference type="SMART" id="SM00409">
    <property type="entry name" value="IG"/>
    <property type="match status" value="3"/>
</dbReference>
<dbReference type="InterPro" id="IPR013098">
    <property type="entry name" value="Ig_I-set"/>
</dbReference>
<dbReference type="EnsemblMetazoa" id="XM_022816472">
    <property type="protein sequence ID" value="XP_022672207"/>
    <property type="gene ID" value="LOC111254962"/>
</dbReference>
<dbReference type="SUPFAM" id="SSF48726">
    <property type="entry name" value="Immunoglobulin"/>
    <property type="match status" value="3"/>
</dbReference>
<evidence type="ECO:0000256" key="4">
    <source>
        <dbReference type="SAM" id="MobiDB-lite"/>
    </source>
</evidence>
<name>A0A7M7KXB4_VARDE</name>
<dbReference type="InterPro" id="IPR003599">
    <property type="entry name" value="Ig_sub"/>
</dbReference>
<sequence length="495" mass="55665">MAVQPGDSVVIRCVTPWIGLVNAWKKDDVVLPSGQSGVAMTSVRLRQEEVKELIDKMAEMEEKEMGELAAKQNAGREEKLKSKASVKISLGENIQFKVGKVVGVEAHPDDYRKSKNEKSKEEKGEDSSEDSAKDASAEVEGDQEELEQDQKAVQKENGLTGPSAMARQHQKGRMQQHDAGNQHNRVKRQQRSQRGPSERLKAVFSQGQKLELWTLLIENVTTSDTGNYTCGGEAITNFQLRVRDQLENKATIELPESEILTNEEQTKFGLAVLVNPKLQKLILKCNYTGTEDHGDATYAWFKDDQPIQEGTKFHIETTGTASVLTVEDCNVDDAGNYKCKLRGEEATLRVLMYPTLEHVERSKNQVQGDPLTLTCKARGSPTPTIKWLKDGEPLIMDERMEKQDIDSVKDAKLIIRNLQYSDKGKYVCQATSLNVTTEVEINVRVKDKYAALWPFLGICAEVAILCTIIFIYEKRRTKPEFEDDDDKKESSSHRK</sequence>
<keyword evidence="8" id="KW-1185">Reference proteome</keyword>
<evidence type="ECO:0000256" key="3">
    <source>
        <dbReference type="ARBA" id="ARBA00023319"/>
    </source>
</evidence>
<keyword evidence="5" id="KW-0812">Transmembrane</keyword>
<organism evidence="7 8">
    <name type="scientific">Varroa destructor</name>
    <name type="common">Honeybee mite</name>
    <dbReference type="NCBI Taxonomy" id="109461"/>
    <lineage>
        <taxon>Eukaryota</taxon>
        <taxon>Metazoa</taxon>
        <taxon>Ecdysozoa</taxon>
        <taxon>Arthropoda</taxon>
        <taxon>Chelicerata</taxon>
        <taxon>Arachnida</taxon>
        <taxon>Acari</taxon>
        <taxon>Parasitiformes</taxon>
        <taxon>Mesostigmata</taxon>
        <taxon>Gamasina</taxon>
        <taxon>Dermanyssoidea</taxon>
        <taxon>Varroidae</taxon>
        <taxon>Varroa</taxon>
    </lineage>
</organism>
<dbReference type="CDD" id="cd00096">
    <property type="entry name" value="Ig"/>
    <property type="match status" value="1"/>
</dbReference>
<feature type="domain" description="Ig-like" evidence="6">
    <location>
        <begin position="255"/>
        <end position="349"/>
    </location>
</feature>
<evidence type="ECO:0000313" key="8">
    <source>
        <dbReference type="Proteomes" id="UP000594260"/>
    </source>
</evidence>
<dbReference type="GeneID" id="111254962"/>
<dbReference type="SMART" id="SM00408">
    <property type="entry name" value="IGc2"/>
    <property type="match status" value="2"/>
</dbReference>
<keyword evidence="1" id="KW-0732">Signal</keyword>
<feature type="compositionally biased region" description="Basic and acidic residues" evidence="4">
    <location>
        <begin position="109"/>
        <end position="136"/>
    </location>
</feature>
<evidence type="ECO:0000256" key="2">
    <source>
        <dbReference type="ARBA" id="ARBA00023157"/>
    </source>
</evidence>
<dbReference type="GO" id="GO:0050808">
    <property type="term" value="P:synapse organization"/>
    <property type="evidence" value="ECO:0007669"/>
    <property type="project" value="TreeGrafter"/>
</dbReference>
<keyword evidence="3" id="KW-0393">Immunoglobulin domain</keyword>
<keyword evidence="5" id="KW-0472">Membrane</keyword>
<dbReference type="GO" id="GO:0007156">
    <property type="term" value="P:homophilic cell adhesion via plasma membrane adhesion molecules"/>
    <property type="evidence" value="ECO:0007669"/>
    <property type="project" value="TreeGrafter"/>
</dbReference>
<evidence type="ECO:0000313" key="7">
    <source>
        <dbReference type="EnsemblMetazoa" id="XP_022672207"/>
    </source>
</evidence>
<protein>
    <recommendedName>
        <fullName evidence="6">Ig-like domain-containing protein</fullName>
    </recommendedName>
</protein>
<dbReference type="InterPro" id="IPR036179">
    <property type="entry name" value="Ig-like_dom_sf"/>
</dbReference>
<dbReference type="InterPro" id="IPR013783">
    <property type="entry name" value="Ig-like_fold"/>
</dbReference>
<evidence type="ECO:0000256" key="5">
    <source>
        <dbReference type="SAM" id="Phobius"/>
    </source>
</evidence>
<dbReference type="FunFam" id="2.60.40.10:FF:000032">
    <property type="entry name" value="palladin isoform X1"/>
    <property type="match status" value="1"/>
</dbReference>
<reference evidence="7" key="1">
    <citation type="submission" date="2021-01" db="UniProtKB">
        <authorList>
            <consortium name="EnsemblMetazoa"/>
        </authorList>
    </citation>
    <scope>IDENTIFICATION</scope>
</reference>
<evidence type="ECO:0000259" key="6">
    <source>
        <dbReference type="PROSITE" id="PS50835"/>
    </source>
</evidence>
<dbReference type="GO" id="GO:0030424">
    <property type="term" value="C:axon"/>
    <property type="evidence" value="ECO:0007669"/>
    <property type="project" value="TreeGrafter"/>
</dbReference>
<dbReference type="RefSeq" id="XP_022672207.1">
    <property type="nucleotide sequence ID" value="XM_022816472.1"/>
</dbReference>
<dbReference type="AlphaFoldDB" id="A0A7M7KXB4"/>
<dbReference type="Proteomes" id="UP000594260">
    <property type="component" value="Unplaced"/>
</dbReference>
<feature type="region of interest" description="Disordered" evidence="4">
    <location>
        <begin position="109"/>
        <end position="200"/>
    </location>
</feature>
<accession>A0A7M7KXB4</accession>
<dbReference type="InterPro" id="IPR050958">
    <property type="entry name" value="Cell_Adh-Cytoskel_Orgn"/>
</dbReference>
<dbReference type="InterPro" id="IPR007110">
    <property type="entry name" value="Ig-like_dom"/>
</dbReference>
<evidence type="ECO:0000256" key="1">
    <source>
        <dbReference type="ARBA" id="ARBA00022729"/>
    </source>
</evidence>
<keyword evidence="2" id="KW-1015">Disulfide bond</keyword>
<dbReference type="CTD" id="682"/>
<dbReference type="PANTHER" id="PTHR45080:SF8">
    <property type="entry name" value="IG-LIKE DOMAIN-CONTAINING PROTEIN"/>
    <property type="match status" value="1"/>
</dbReference>
<dbReference type="GO" id="GO:0043025">
    <property type="term" value="C:neuronal cell body"/>
    <property type="evidence" value="ECO:0007669"/>
    <property type="project" value="TreeGrafter"/>
</dbReference>
<dbReference type="Pfam" id="PF07679">
    <property type="entry name" value="I-set"/>
    <property type="match status" value="2"/>
</dbReference>
<dbReference type="PROSITE" id="PS50835">
    <property type="entry name" value="IG_LIKE"/>
    <property type="match status" value="2"/>
</dbReference>